<evidence type="ECO:0000256" key="2">
    <source>
        <dbReference type="ARBA" id="ARBA00023002"/>
    </source>
</evidence>
<evidence type="ECO:0000313" key="4">
    <source>
        <dbReference type="Proteomes" id="UP000701801"/>
    </source>
</evidence>
<dbReference type="InterPro" id="IPR002347">
    <property type="entry name" value="SDR_fam"/>
</dbReference>
<comment type="caution">
    <text evidence="3">The sequence shown here is derived from an EMBL/GenBank/DDBJ whole genome shotgun (WGS) entry which is preliminary data.</text>
</comment>
<dbReference type="PANTHER" id="PTHR24322">
    <property type="entry name" value="PKSB"/>
    <property type="match status" value="1"/>
</dbReference>
<dbReference type="AlphaFoldDB" id="A0A9N9Q465"/>
<dbReference type="Pfam" id="PF00106">
    <property type="entry name" value="adh_short"/>
    <property type="match status" value="1"/>
</dbReference>
<evidence type="ECO:0000313" key="3">
    <source>
        <dbReference type="EMBL" id="CAG8974519.1"/>
    </source>
</evidence>
<comment type="similarity">
    <text evidence="1">Belongs to the short-chain dehydrogenases/reductases (SDR) family.</text>
</comment>
<accession>A0A9N9Q465</accession>
<keyword evidence="4" id="KW-1185">Reference proteome</keyword>
<dbReference type="SUPFAM" id="SSF51735">
    <property type="entry name" value="NAD(P)-binding Rossmann-fold domains"/>
    <property type="match status" value="1"/>
</dbReference>
<dbReference type="InterPro" id="IPR036291">
    <property type="entry name" value="NAD(P)-bd_dom_sf"/>
</dbReference>
<protein>
    <recommendedName>
        <fullName evidence="5">NAD(P)-binding protein</fullName>
    </recommendedName>
</protein>
<evidence type="ECO:0008006" key="5">
    <source>
        <dbReference type="Google" id="ProtNLM"/>
    </source>
</evidence>
<dbReference type="GO" id="GO:0016616">
    <property type="term" value="F:oxidoreductase activity, acting on the CH-OH group of donors, NAD or NADP as acceptor"/>
    <property type="evidence" value="ECO:0007669"/>
    <property type="project" value="TreeGrafter"/>
</dbReference>
<gene>
    <name evidence="3" type="ORF">HYALB_00009054</name>
</gene>
<feature type="non-terminal residue" evidence="3">
    <location>
        <position position="1"/>
    </location>
</feature>
<organism evidence="3 4">
    <name type="scientific">Hymenoscyphus albidus</name>
    <dbReference type="NCBI Taxonomy" id="595503"/>
    <lineage>
        <taxon>Eukaryota</taxon>
        <taxon>Fungi</taxon>
        <taxon>Dikarya</taxon>
        <taxon>Ascomycota</taxon>
        <taxon>Pezizomycotina</taxon>
        <taxon>Leotiomycetes</taxon>
        <taxon>Helotiales</taxon>
        <taxon>Helotiaceae</taxon>
        <taxon>Hymenoscyphus</taxon>
    </lineage>
</organism>
<dbReference type="PANTHER" id="PTHR24322:SF736">
    <property type="entry name" value="RETINOL DEHYDROGENASE 10"/>
    <property type="match status" value="1"/>
</dbReference>
<feature type="non-terminal residue" evidence="3">
    <location>
        <position position="184"/>
    </location>
</feature>
<evidence type="ECO:0000256" key="1">
    <source>
        <dbReference type="ARBA" id="ARBA00006484"/>
    </source>
</evidence>
<sequence>TNVHFYKADVTSPEEVAQVATEIRAQHGNPTVLINNAGIAGSKSILVEPIESTKTGFAVNVLAHFICIKECLPAMVEKNHGHIGCLTSTASFITPSGFSSYGSSKAAAMAFMGAWFRNSNVDIRLLIFEPDISILVIRQVMSGRSGLILVPASLDFLRRLRGMPIWYQMFIRGQAGNLLAKNGK</sequence>
<dbReference type="OrthoDB" id="10253736at2759"/>
<dbReference type="EMBL" id="CAJVRM010000107">
    <property type="protein sequence ID" value="CAG8974519.1"/>
    <property type="molecule type" value="Genomic_DNA"/>
</dbReference>
<dbReference type="Proteomes" id="UP000701801">
    <property type="component" value="Unassembled WGS sequence"/>
</dbReference>
<reference evidence="3" key="1">
    <citation type="submission" date="2021-07" db="EMBL/GenBank/DDBJ databases">
        <authorList>
            <person name="Durling M."/>
        </authorList>
    </citation>
    <scope>NUCLEOTIDE SEQUENCE</scope>
</reference>
<name>A0A9N9Q465_9HELO</name>
<keyword evidence="2" id="KW-0560">Oxidoreductase</keyword>
<proteinExistence type="inferred from homology"/>
<dbReference type="Gene3D" id="3.40.50.720">
    <property type="entry name" value="NAD(P)-binding Rossmann-like Domain"/>
    <property type="match status" value="1"/>
</dbReference>